<gene>
    <name evidence="1" type="ORF">L0668_08405</name>
</gene>
<name>A0ABS9D611_9ALTE</name>
<sequence>MSAANDFMLDKSVEGLLKKLKPVALDALAQQQFMLFGSGGFANGIIERFGANITKRIEYPAALEKIHSQPLTHNWCAPKDASGTVVIGTGNGNYQYNQLCALVENHNIQEVLLVDPYLDLRNIGKAPPQDCILLLEHADGVVRHANHLKSLKLYFKSKGLTVVSVCPLTLFYYVQYWNCRYVLIFNGQRPLYDIAKSVFSNRKLTYVEYGFFPQKNYYYLDKKGVNHQSSLMHDDLTWVTSSHIEKLELVKKQFLNGFEHKSKDYVLVPLQVPDDVNIMNCSRFTNGMQEFIDYIIDYYPKDEKIVFKAHPKDPHRHSYDYRGYPVSDKNFISLLENAKRVHGITSSTLYEAALAGVEIVTEGISILSKHSHQLERLFAAMVDRQVKINELEPAYWVRNYSNIDCMHEEV</sequence>
<accession>A0ABS9D611</accession>
<dbReference type="Proteomes" id="UP001521137">
    <property type="component" value="Unassembled WGS sequence"/>
</dbReference>
<keyword evidence="2" id="KW-1185">Reference proteome</keyword>
<evidence type="ECO:0000313" key="2">
    <source>
        <dbReference type="Proteomes" id="UP001521137"/>
    </source>
</evidence>
<dbReference type="Pfam" id="PF05159">
    <property type="entry name" value="Capsule_synth"/>
    <property type="match status" value="1"/>
</dbReference>
<evidence type="ECO:0008006" key="3">
    <source>
        <dbReference type="Google" id="ProtNLM"/>
    </source>
</evidence>
<dbReference type="RefSeq" id="WP_235311743.1">
    <property type="nucleotide sequence ID" value="NZ_JAKGAS010000004.1"/>
</dbReference>
<evidence type="ECO:0000313" key="1">
    <source>
        <dbReference type="EMBL" id="MCF2948124.1"/>
    </source>
</evidence>
<proteinExistence type="predicted"/>
<comment type="caution">
    <text evidence="1">The sequence shown here is derived from an EMBL/GenBank/DDBJ whole genome shotgun (WGS) entry which is preliminary data.</text>
</comment>
<dbReference type="EMBL" id="JAKGAS010000004">
    <property type="protein sequence ID" value="MCF2948124.1"/>
    <property type="molecule type" value="Genomic_DNA"/>
</dbReference>
<dbReference type="InterPro" id="IPR007833">
    <property type="entry name" value="Capsule_polysaccharide_synth"/>
</dbReference>
<protein>
    <recommendedName>
        <fullName evidence="3">Capsule biosynthesis protein</fullName>
    </recommendedName>
</protein>
<reference evidence="1 2" key="1">
    <citation type="submission" date="2022-01" db="EMBL/GenBank/DDBJ databases">
        <title>Paraglaciecola sp. G1-23.</title>
        <authorList>
            <person name="Jin M.S."/>
            <person name="Han D.M."/>
            <person name="Kim H.M."/>
            <person name="Jeon C.O."/>
        </authorList>
    </citation>
    <scope>NUCLEOTIDE SEQUENCE [LARGE SCALE GENOMIC DNA]</scope>
    <source>
        <strain evidence="1 2">G1-23</strain>
    </source>
</reference>
<organism evidence="1 2">
    <name type="scientific">Paraglaciecola algarum</name>
    <dbReference type="NCBI Taxonomy" id="3050085"/>
    <lineage>
        <taxon>Bacteria</taxon>
        <taxon>Pseudomonadati</taxon>
        <taxon>Pseudomonadota</taxon>
        <taxon>Gammaproteobacteria</taxon>
        <taxon>Alteromonadales</taxon>
        <taxon>Alteromonadaceae</taxon>
        <taxon>Paraglaciecola</taxon>
    </lineage>
</organism>